<organism evidence="2 3">
    <name type="scientific">Pocillopora damicornis</name>
    <name type="common">Cauliflower coral</name>
    <name type="synonym">Millepora damicornis</name>
    <dbReference type="NCBI Taxonomy" id="46731"/>
    <lineage>
        <taxon>Eukaryota</taxon>
        <taxon>Metazoa</taxon>
        <taxon>Cnidaria</taxon>
        <taxon>Anthozoa</taxon>
        <taxon>Hexacorallia</taxon>
        <taxon>Scleractinia</taxon>
        <taxon>Astrocoeniina</taxon>
        <taxon>Pocilloporidae</taxon>
        <taxon>Pocillopora</taxon>
    </lineage>
</organism>
<name>A0A3M6UXL9_POCDA</name>
<evidence type="ECO:0000313" key="2">
    <source>
        <dbReference type="EMBL" id="RMX58068.1"/>
    </source>
</evidence>
<dbReference type="Proteomes" id="UP000275408">
    <property type="component" value="Unassembled WGS sequence"/>
</dbReference>
<dbReference type="SMART" id="SM00315">
    <property type="entry name" value="RGS"/>
    <property type="match status" value="2"/>
</dbReference>
<accession>A0A3M6UXL9</accession>
<protein>
    <recommendedName>
        <fullName evidence="1">RGS domain-containing protein</fullName>
    </recommendedName>
</protein>
<dbReference type="PANTHER" id="PTHR47079">
    <property type="entry name" value="REGULATOR OF G-PROTEIN SIGNALING PROTEIN-LIKE"/>
    <property type="match status" value="1"/>
</dbReference>
<dbReference type="InterPro" id="IPR053282">
    <property type="entry name" value="RGS_domain-containing"/>
</dbReference>
<dbReference type="InterPro" id="IPR016137">
    <property type="entry name" value="RGS"/>
</dbReference>
<sequence>MEVKPDGTTAKLWETDCSKPQHAFSVAVGLGFSVSKTEFLLTISIHYQAEKCFNDVLHNNLQLTWFKRFLSDKGCEAPLMFWQAVENMRTNCKDGKARQARAMIITKKYFINIPTTPAEYLHCKAEIIRDIPLLDKVTPPMLVSAQACVARSMEENWYADFVATFPDDEADRESSTKYAMRNTLAGVYKMAAHGKTKGMWVMFAHNIICFQRGIRHAPSLRDFKAFLRKEAKTTVEQNLRRHVAHPTGRVVNKQFVYTDRLINDLEFWMEVERFKDQADNAAACAMSGNYTLDDENLLLDKARTIVKCFIDSDFPPRVQINIASDLAENIVGLVHTGIVERGLFHEAALQVFTPLMFLWKKYSAELISKQTDEPTCSTPVKRSASRKRVMSIIGGMPYRKIYAVNEDSELHWSFSLNHGLRLIMPLRLMMAKRVTNQMGGRSDHVSKVSIQGPTP</sequence>
<dbReference type="AlphaFoldDB" id="A0A3M6UXL9"/>
<reference evidence="2 3" key="1">
    <citation type="journal article" date="2018" name="Sci. Rep.">
        <title>Comparative analysis of the Pocillopora damicornis genome highlights role of immune system in coral evolution.</title>
        <authorList>
            <person name="Cunning R."/>
            <person name="Bay R.A."/>
            <person name="Gillette P."/>
            <person name="Baker A.C."/>
            <person name="Traylor-Knowles N."/>
        </authorList>
    </citation>
    <scope>NUCLEOTIDE SEQUENCE [LARGE SCALE GENOMIC DNA]</scope>
    <source>
        <strain evidence="2">RSMAS</strain>
        <tissue evidence="2">Whole animal</tissue>
    </source>
</reference>
<dbReference type="PANTHER" id="PTHR47079:SF1">
    <property type="entry name" value="REGULATOR OF G-PROTEIN SIGNALING PROTEIN-LIKE"/>
    <property type="match status" value="1"/>
</dbReference>
<dbReference type="SUPFAM" id="SSF48097">
    <property type="entry name" value="Regulator of G-protein signaling, RGS"/>
    <property type="match status" value="2"/>
</dbReference>
<feature type="domain" description="RGS" evidence="1">
    <location>
        <begin position="52"/>
        <end position="110"/>
    </location>
</feature>
<dbReference type="PROSITE" id="PS50132">
    <property type="entry name" value="RGS"/>
    <property type="match status" value="2"/>
</dbReference>
<dbReference type="Pfam" id="PF00615">
    <property type="entry name" value="RGS"/>
    <property type="match status" value="2"/>
</dbReference>
<dbReference type="InterPro" id="IPR036305">
    <property type="entry name" value="RGS_sf"/>
</dbReference>
<keyword evidence="3" id="KW-1185">Reference proteome</keyword>
<proteinExistence type="predicted"/>
<comment type="caution">
    <text evidence="2">The sequence shown here is derived from an EMBL/GenBank/DDBJ whole genome shotgun (WGS) entry which is preliminary data.</text>
</comment>
<dbReference type="STRING" id="46731.A0A3M6UXL9"/>
<dbReference type="Gene3D" id="1.10.167.10">
    <property type="entry name" value="Regulator of G-protein Signalling 4, domain 2"/>
    <property type="match status" value="2"/>
</dbReference>
<dbReference type="OrthoDB" id="10013157at2759"/>
<dbReference type="EMBL" id="RCHS01000548">
    <property type="protein sequence ID" value="RMX58068.1"/>
    <property type="molecule type" value="Genomic_DNA"/>
</dbReference>
<evidence type="ECO:0000313" key="3">
    <source>
        <dbReference type="Proteomes" id="UP000275408"/>
    </source>
</evidence>
<feature type="domain" description="RGS" evidence="1">
    <location>
        <begin position="238"/>
        <end position="355"/>
    </location>
</feature>
<gene>
    <name evidence="2" type="ORF">pdam_00013412</name>
</gene>
<dbReference type="InterPro" id="IPR044926">
    <property type="entry name" value="RGS_subdomain_2"/>
</dbReference>
<evidence type="ECO:0000259" key="1">
    <source>
        <dbReference type="PROSITE" id="PS50132"/>
    </source>
</evidence>